<dbReference type="Gene3D" id="1.10.287.470">
    <property type="entry name" value="Helix hairpin bin"/>
    <property type="match status" value="1"/>
</dbReference>
<evidence type="ECO:0000256" key="5">
    <source>
        <dbReference type="SAM" id="SignalP"/>
    </source>
</evidence>
<organism evidence="10 11">
    <name type="scientific">Blastomonas fulva</name>
    <dbReference type="NCBI Taxonomy" id="1550728"/>
    <lineage>
        <taxon>Bacteria</taxon>
        <taxon>Pseudomonadati</taxon>
        <taxon>Pseudomonadota</taxon>
        <taxon>Alphaproteobacteria</taxon>
        <taxon>Sphingomonadales</taxon>
        <taxon>Sphingomonadaceae</taxon>
        <taxon>Blastomonas</taxon>
    </lineage>
</organism>
<dbReference type="Pfam" id="PF25876">
    <property type="entry name" value="HH_MFP_RND"/>
    <property type="match status" value="1"/>
</dbReference>
<name>A0ABM6M9Y7_9SPHN</name>
<dbReference type="InterPro" id="IPR058624">
    <property type="entry name" value="MdtA-like_HH"/>
</dbReference>
<dbReference type="EMBL" id="CP020083">
    <property type="protein sequence ID" value="ASR52758.1"/>
    <property type="molecule type" value="Genomic_DNA"/>
</dbReference>
<dbReference type="InterPro" id="IPR058626">
    <property type="entry name" value="MdtA-like_b-barrel"/>
</dbReference>
<keyword evidence="3" id="KW-0175">Coiled coil</keyword>
<feature type="domain" description="Multidrug resistance protein MdtA-like barrel-sandwich hybrid" evidence="7">
    <location>
        <begin position="59"/>
        <end position="196"/>
    </location>
</feature>
<dbReference type="SUPFAM" id="SSF111369">
    <property type="entry name" value="HlyD-like secretion proteins"/>
    <property type="match status" value="1"/>
</dbReference>
<feature type="domain" description="Multidrug resistance protein MdtA-like alpha-helical hairpin" evidence="6">
    <location>
        <begin position="99"/>
        <end position="168"/>
    </location>
</feature>
<evidence type="ECO:0000313" key="10">
    <source>
        <dbReference type="EMBL" id="ASR52758.1"/>
    </source>
</evidence>
<comment type="similarity">
    <text evidence="2">Belongs to the membrane fusion protein (MFP) (TC 8.A.1) family.</text>
</comment>
<feature type="region of interest" description="Disordered" evidence="4">
    <location>
        <begin position="375"/>
        <end position="398"/>
    </location>
</feature>
<dbReference type="NCBIfam" id="TIGR01730">
    <property type="entry name" value="RND_mfp"/>
    <property type="match status" value="1"/>
</dbReference>
<evidence type="ECO:0000256" key="3">
    <source>
        <dbReference type="SAM" id="Coils"/>
    </source>
</evidence>
<dbReference type="RefSeq" id="WP_069050158.1">
    <property type="nucleotide sequence ID" value="NZ_CP020083.1"/>
</dbReference>
<dbReference type="Gene3D" id="2.40.50.100">
    <property type="match status" value="1"/>
</dbReference>
<proteinExistence type="inferred from homology"/>
<sequence>MRVTPRCALVAAAFTLLAGACSSEPPPPPPPPAATVATPLQRDVVDWDEYIGRFTADEDVQLVARVSGPITQIAFRDGRDVRKGDLLFVIDPRPFRANLAEAEASVASARAALANAQSQAGRGTELLGFDAISREEADNLAATLRSARATLAGAQARRQAAQLDLSFTQVRAPISGRISNRLVDVGDFVTAGQTELTRVVRINPIRFSFDGAESFYLKYIRQDADGERRSSRYAANPVEIQLADEPEFRWRGKMEFLNNGISPDTGTIQAYAMVDNPNGFLVPGMFGRARLLGSGTYKAMLVPDEAILTDQTRKLVFVLGKDNKVAPRPVSTGPMVEGLRVIRDGIAPTERIVIDGLARMQPGMVVTPRKGQIKARAKGDAPIARPTTAPAPAQATAR</sequence>
<evidence type="ECO:0000313" key="11">
    <source>
        <dbReference type="Proteomes" id="UP000258016"/>
    </source>
</evidence>
<feature type="compositionally biased region" description="Low complexity" evidence="4">
    <location>
        <begin position="381"/>
        <end position="398"/>
    </location>
</feature>
<feature type="coiled-coil region" evidence="3">
    <location>
        <begin position="99"/>
        <end position="164"/>
    </location>
</feature>
<keyword evidence="11" id="KW-1185">Reference proteome</keyword>
<dbReference type="InterPro" id="IPR006143">
    <property type="entry name" value="RND_pump_MFP"/>
</dbReference>
<dbReference type="Pfam" id="PF25967">
    <property type="entry name" value="RND-MFP_C"/>
    <property type="match status" value="1"/>
</dbReference>
<dbReference type="Gene3D" id="2.40.30.170">
    <property type="match status" value="1"/>
</dbReference>
<comment type="subcellular location">
    <subcellularLocation>
        <location evidence="1">Cell envelope</location>
    </subcellularLocation>
</comment>
<evidence type="ECO:0000259" key="9">
    <source>
        <dbReference type="Pfam" id="PF25967"/>
    </source>
</evidence>
<evidence type="ECO:0000259" key="8">
    <source>
        <dbReference type="Pfam" id="PF25944"/>
    </source>
</evidence>
<dbReference type="InterPro" id="IPR058625">
    <property type="entry name" value="MdtA-like_BSH"/>
</dbReference>
<gene>
    <name evidence="10" type="ORF">B5J99_15890</name>
</gene>
<evidence type="ECO:0000256" key="1">
    <source>
        <dbReference type="ARBA" id="ARBA00004196"/>
    </source>
</evidence>
<evidence type="ECO:0000256" key="4">
    <source>
        <dbReference type="SAM" id="MobiDB-lite"/>
    </source>
</evidence>
<feature type="domain" description="Multidrug resistance protein MdtA-like beta-barrel" evidence="8">
    <location>
        <begin position="235"/>
        <end position="291"/>
    </location>
</feature>
<evidence type="ECO:0000259" key="7">
    <source>
        <dbReference type="Pfam" id="PF25917"/>
    </source>
</evidence>
<feature type="domain" description="Multidrug resistance protein MdtA-like C-terminal permuted SH3" evidence="9">
    <location>
        <begin position="299"/>
        <end position="359"/>
    </location>
</feature>
<dbReference type="PROSITE" id="PS51257">
    <property type="entry name" value="PROKAR_LIPOPROTEIN"/>
    <property type="match status" value="1"/>
</dbReference>
<reference evidence="10 11" key="1">
    <citation type="submission" date="2017-03" db="EMBL/GenBank/DDBJ databases">
        <title>Complete genome sequence of Blastomonas fulva degrading microcsystin LR.</title>
        <authorList>
            <person name="Lee H.-g."/>
            <person name="Jin L."/>
            <person name="oh H.-M."/>
        </authorList>
    </citation>
    <scope>NUCLEOTIDE SEQUENCE [LARGE SCALE GENOMIC DNA]</scope>
    <source>
        <strain evidence="10 11">T2</strain>
    </source>
</reference>
<evidence type="ECO:0000259" key="6">
    <source>
        <dbReference type="Pfam" id="PF25876"/>
    </source>
</evidence>
<accession>A0ABM6M9Y7</accession>
<protein>
    <submittedName>
        <fullName evidence="10">Efflux transporter periplasmic adaptor subunit</fullName>
    </submittedName>
</protein>
<dbReference type="GeneID" id="303487070"/>
<dbReference type="Pfam" id="PF25917">
    <property type="entry name" value="BSH_RND"/>
    <property type="match status" value="1"/>
</dbReference>
<dbReference type="Proteomes" id="UP000258016">
    <property type="component" value="Chromosome"/>
</dbReference>
<dbReference type="PANTHER" id="PTHR30158">
    <property type="entry name" value="ACRA/E-RELATED COMPONENT OF DRUG EFFLUX TRANSPORTER"/>
    <property type="match status" value="1"/>
</dbReference>
<evidence type="ECO:0000256" key="2">
    <source>
        <dbReference type="ARBA" id="ARBA00009477"/>
    </source>
</evidence>
<dbReference type="InterPro" id="IPR058627">
    <property type="entry name" value="MdtA-like_C"/>
</dbReference>
<feature type="signal peptide" evidence="5">
    <location>
        <begin position="1"/>
        <end position="23"/>
    </location>
</feature>
<dbReference type="Pfam" id="PF25944">
    <property type="entry name" value="Beta-barrel_RND"/>
    <property type="match status" value="1"/>
</dbReference>
<keyword evidence="5" id="KW-0732">Signal</keyword>
<dbReference type="Gene3D" id="2.40.420.20">
    <property type="match status" value="1"/>
</dbReference>
<feature type="chain" id="PRO_5047356716" evidence="5">
    <location>
        <begin position="24"/>
        <end position="398"/>
    </location>
</feature>
<dbReference type="PANTHER" id="PTHR30158:SF10">
    <property type="entry name" value="CATION EFFLUX PUMP"/>
    <property type="match status" value="1"/>
</dbReference>